<dbReference type="InterPro" id="IPR029471">
    <property type="entry name" value="HNH_5"/>
</dbReference>
<dbReference type="InterPro" id="IPR003615">
    <property type="entry name" value="HNH_nuc"/>
</dbReference>
<dbReference type="Pfam" id="PF14279">
    <property type="entry name" value="HNH_5"/>
    <property type="match status" value="1"/>
</dbReference>
<dbReference type="GO" id="GO:0004519">
    <property type="term" value="F:endonuclease activity"/>
    <property type="evidence" value="ECO:0007669"/>
    <property type="project" value="UniProtKB-KW"/>
</dbReference>
<accession>A0A2S9Q4D8</accession>
<organism evidence="2 3">
    <name type="scientific">Labrys okinawensis</name>
    <dbReference type="NCBI Taxonomy" id="346911"/>
    <lineage>
        <taxon>Bacteria</taxon>
        <taxon>Pseudomonadati</taxon>
        <taxon>Pseudomonadota</taxon>
        <taxon>Alphaproteobacteria</taxon>
        <taxon>Hyphomicrobiales</taxon>
        <taxon>Xanthobacteraceae</taxon>
        <taxon>Labrys</taxon>
    </lineage>
</organism>
<evidence type="ECO:0000259" key="1">
    <source>
        <dbReference type="SMART" id="SM00507"/>
    </source>
</evidence>
<dbReference type="CDD" id="cd00085">
    <property type="entry name" value="HNHc"/>
    <property type="match status" value="1"/>
</dbReference>
<dbReference type="PANTHER" id="PTHR33877">
    <property type="entry name" value="SLL1193 PROTEIN"/>
    <property type="match status" value="1"/>
</dbReference>
<reference evidence="2 3" key="1">
    <citation type="submission" date="2018-02" db="EMBL/GenBank/DDBJ databases">
        <title>Whole genome sequencing of endophytic bacterium.</title>
        <authorList>
            <person name="Eedara R."/>
            <person name="Podile A.R."/>
        </authorList>
    </citation>
    <scope>NUCLEOTIDE SEQUENCE [LARGE SCALE GENOMIC DNA]</scope>
    <source>
        <strain evidence="2 3">RP1T</strain>
    </source>
</reference>
<dbReference type="OrthoDB" id="9802901at2"/>
<dbReference type="InterPro" id="IPR052892">
    <property type="entry name" value="NA-targeting_endonuclease"/>
</dbReference>
<keyword evidence="2" id="KW-0255">Endonuclease</keyword>
<dbReference type="SMART" id="SM00507">
    <property type="entry name" value="HNHc"/>
    <property type="match status" value="1"/>
</dbReference>
<dbReference type="AlphaFoldDB" id="A0A2S9Q4D8"/>
<dbReference type="EMBL" id="PUEJ01000015">
    <property type="protein sequence ID" value="PRH84216.1"/>
    <property type="molecule type" value="Genomic_DNA"/>
</dbReference>
<name>A0A2S9Q4D8_9HYPH</name>
<protein>
    <submittedName>
        <fullName evidence="2">HNH endonuclease</fullName>
    </submittedName>
</protein>
<evidence type="ECO:0000313" key="2">
    <source>
        <dbReference type="EMBL" id="PRH84216.1"/>
    </source>
</evidence>
<dbReference type="Gene3D" id="1.10.30.50">
    <property type="match status" value="1"/>
</dbReference>
<evidence type="ECO:0000313" key="3">
    <source>
        <dbReference type="Proteomes" id="UP000237682"/>
    </source>
</evidence>
<gene>
    <name evidence="2" type="ORF">C5L14_28445</name>
</gene>
<keyword evidence="3" id="KW-1185">Reference proteome</keyword>
<keyword evidence="2" id="KW-0540">Nuclease</keyword>
<feature type="domain" description="HNH nuclease" evidence="1">
    <location>
        <begin position="75"/>
        <end position="128"/>
    </location>
</feature>
<dbReference type="PANTHER" id="PTHR33877:SF2">
    <property type="entry name" value="OS07G0170200 PROTEIN"/>
    <property type="match status" value="1"/>
</dbReference>
<dbReference type="RefSeq" id="WP_105865426.1">
    <property type="nucleotide sequence ID" value="NZ_PUEJ01000015.1"/>
</dbReference>
<proteinExistence type="predicted"/>
<dbReference type="Proteomes" id="UP000237682">
    <property type="component" value="Unassembled WGS sequence"/>
</dbReference>
<sequence>MSSHPALILNADFRPLRYFPLSLLSWQDALRAVFLDRVSVVAEYDAVVRSPSTTMRLPSVVALRDYQKVERTVPFTRFNLFLRDGFTCQYCGDGFQARDLQFEHVVPRSKGGATSWENIVAACGDCNARKADRMDMKPLRKPARPSPWELLEASRHYPHNYLHESWVDYLYWDSELVS</sequence>
<comment type="caution">
    <text evidence="2">The sequence shown here is derived from an EMBL/GenBank/DDBJ whole genome shotgun (WGS) entry which is preliminary data.</text>
</comment>
<keyword evidence="2" id="KW-0378">Hydrolase</keyword>